<dbReference type="KEGG" id="vg:80402620"/>
<evidence type="ECO:0000256" key="1">
    <source>
        <dbReference type="SAM" id="Phobius"/>
    </source>
</evidence>
<dbReference type="EMBL" id="MK570055">
    <property type="protein sequence ID" value="QDI74000.1"/>
    <property type="molecule type" value="Genomic_DNA"/>
</dbReference>
<sequence>MWFGKIAIIMYIFSTALLFSGYYLDIVFQEDNFSNATYAALDQLANKNNIDQTISAELIFGDFIAGVKVLFGIITGDTLTDAFHLLPNFSAEWDLLIRLIFTLSSALLWVFVVTGRSL</sequence>
<name>A0A514K2Z0_9VIRU</name>
<feature type="transmembrane region" description="Helical" evidence="1">
    <location>
        <begin position="95"/>
        <end position="114"/>
    </location>
</feature>
<feature type="transmembrane region" description="Helical" evidence="1">
    <location>
        <begin position="6"/>
        <end position="24"/>
    </location>
</feature>
<keyword evidence="1" id="KW-0812">Transmembrane</keyword>
<accession>A0A514K2Z0</accession>
<keyword evidence="1" id="KW-0472">Membrane</keyword>
<protein>
    <submittedName>
        <fullName evidence="2">Uncharacterized protein</fullName>
    </submittedName>
</protein>
<dbReference type="KEGG" id="vg:55015652"/>
<organism evidence="2">
    <name type="scientific">Nitrosopumilus spindle-shaped virus 1</name>
    <dbReference type="NCBI Taxonomy" id="2848002"/>
    <lineage>
        <taxon>Viruses</taxon>
        <taxon>Viruses incertae sedis</taxon>
        <taxon>Thaspiviridae</taxon>
        <taxon>Nitmarvirus</taxon>
        <taxon>Nitmarvirus maris</taxon>
        <taxon>Nitmarvirus NSV1</taxon>
    </lineage>
</organism>
<proteinExistence type="predicted"/>
<feature type="transmembrane region" description="Helical" evidence="1">
    <location>
        <begin position="54"/>
        <end position="75"/>
    </location>
</feature>
<evidence type="ECO:0000313" key="2">
    <source>
        <dbReference type="EMBL" id="QDI74000.1"/>
    </source>
</evidence>
<keyword evidence="1" id="KW-1133">Transmembrane helix</keyword>
<dbReference type="KEGG" id="vg:80402571"/>
<reference evidence="2" key="1">
    <citation type="submission" date="2019-02" db="EMBL/GenBank/DDBJ databases">
        <title>Spindle-shaped viruses infect a marine ammonia-oxidizing thaumarchaeon.</title>
        <authorList>
            <person name="Kim J.-G."/>
            <person name="Kim S.-J."/>
            <person name="Rhee S.-K."/>
        </authorList>
    </citation>
    <scope>NUCLEOTIDE SEQUENCE [LARGE SCALE GENOMIC DNA]</scope>
    <source>
        <strain evidence="2">NSV2</strain>
    </source>
</reference>